<accession>A0A6C0JFX2</accession>
<protein>
    <submittedName>
        <fullName evidence="1">Uncharacterized protein</fullName>
    </submittedName>
</protein>
<name>A0A6C0JFX2_9ZZZZ</name>
<reference evidence="1" key="1">
    <citation type="journal article" date="2020" name="Nature">
        <title>Giant virus diversity and host interactions through global metagenomics.</title>
        <authorList>
            <person name="Schulz F."/>
            <person name="Roux S."/>
            <person name="Paez-Espino D."/>
            <person name="Jungbluth S."/>
            <person name="Walsh D.A."/>
            <person name="Denef V.J."/>
            <person name="McMahon K.D."/>
            <person name="Konstantinidis K.T."/>
            <person name="Eloe-Fadrosh E.A."/>
            <person name="Kyrpides N.C."/>
            <person name="Woyke T."/>
        </authorList>
    </citation>
    <scope>NUCLEOTIDE SEQUENCE</scope>
    <source>
        <strain evidence="1">GVMAG-M-3300027206-1</strain>
    </source>
</reference>
<evidence type="ECO:0000313" key="1">
    <source>
        <dbReference type="EMBL" id="QHU03686.1"/>
    </source>
</evidence>
<proteinExistence type="predicted"/>
<dbReference type="Pfam" id="PF19080">
    <property type="entry name" value="DUF5772"/>
    <property type="match status" value="1"/>
</dbReference>
<sequence>MLLKLLSTLIYFYKKLTTPSDYTIISEELEYKIDHDMKYQLEDDFWLQESRGWKDNILDEYHCYVTNKSFRNTIVPQNVSNLILRVKYYYDGKVYKAITQDINFVPGKVEQDNMIFSIPLAHVWIIDHDDKPQVDITQKVKRYAGPRNDFHGQKVRLEDFLYYTRKTLETRFPKIMLTNSLGMKKIVLTTRDSTSDLRIP</sequence>
<dbReference type="AlphaFoldDB" id="A0A6C0JFX2"/>
<dbReference type="EMBL" id="MN740385">
    <property type="protein sequence ID" value="QHU03686.1"/>
    <property type="molecule type" value="Genomic_DNA"/>
</dbReference>
<dbReference type="InterPro" id="IPR043921">
    <property type="entry name" value="DUF5772"/>
</dbReference>
<organism evidence="1">
    <name type="scientific">viral metagenome</name>
    <dbReference type="NCBI Taxonomy" id="1070528"/>
    <lineage>
        <taxon>unclassified sequences</taxon>
        <taxon>metagenomes</taxon>
        <taxon>organismal metagenomes</taxon>
    </lineage>
</organism>